<proteinExistence type="predicted"/>
<evidence type="ECO:0000313" key="3">
    <source>
        <dbReference type="Proteomes" id="UP000324748"/>
    </source>
</evidence>
<gene>
    <name evidence="1" type="ORF">PGT21_028328</name>
    <name evidence="2" type="ORF">PGTUg99_037439</name>
</gene>
<dbReference type="Proteomes" id="UP000324748">
    <property type="component" value="Unassembled WGS sequence"/>
</dbReference>
<reference evidence="3 4" key="1">
    <citation type="submission" date="2019-05" db="EMBL/GenBank/DDBJ databases">
        <title>Emergence of the Ug99 lineage of the wheat stem rust pathogen through somatic hybridization.</title>
        <authorList>
            <person name="Li F."/>
            <person name="Upadhyaya N.M."/>
            <person name="Sperschneider J."/>
            <person name="Matny O."/>
            <person name="Nguyen-Phuc H."/>
            <person name="Mago R."/>
            <person name="Raley C."/>
            <person name="Miller M.E."/>
            <person name="Silverstein K.A.T."/>
            <person name="Henningsen E."/>
            <person name="Hirsch C.D."/>
            <person name="Visser B."/>
            <person name="Pretorius Z.A."/>
            <person name="Steffenson B.J."/>
            <person name="Schwessinger B."/>
            <person name="Dodds P.N."/>
            <person name="Figueroa M."/>
        </authorList>
    </citation>
    <scope>NUCLEOTIDE SEQUENCE [LARGE SCALE GENOMIC DNA]</scope>
    <source>
        <strain evidence="1">21-0</strain>
        <strain evidence="2 4">Ug99</strain>
    </source>
</reference>
<protein>
    <submittedName>
        <fullName evidence="1">Uncharacterized protein</fullName>
    </submittedName>
</protein>
<organism evidence="1 3">
    <name type="scientific">Puccinia graminis f. sp. tritici</name>
    <dbReference type="NCBI Taxonomy" id="56615"/>
    <lineage>
        <taxon>Eukaryota</taxon>
        <taxon>Fungi</taxon>
        <taxon>Dikarya</taxon>
        <taxon>Basidiomycota</taxon>
        <taxon>Pucciniomycotina</taxon>
        <taxon>Pucciniomycetes</taxon>
        <taxon>Pucciniales</taxon>
        <taxon>Pucciniaceae</taxon>
        <taxon>Puccinia</taxon>
    </lineage>
</organism>
<dbReference type="EMBL" id="VSWC01000028">
    <property type="protein sequence ID" value="KAA1108885.1"/>
    <property type="molecule type" value="Genomic_DNA"/>
</dbReference>
<comment type="caution">
    <text evidence="1">The sequence shown here is derived from an EMBL/GenBank/DDBJ whole genome shotgun (WGS) entry which is preliminary data.</text>
</comment>
<sequence>MVAPSAWVISFIGFGIRSPRPHFPCPHAPQLAFVNRVECSSQTSDTATPLPAHRWKGLGMLTAETGTFT</sequence>
<evidence type="ECO:0000313" key="2">
    <source>
        <dbReference type="EMBL" id="KAA1122402.1"/>
    </source>
</evidence>
<dbReference type="AlphaFoldDB" id="A0A5B0Q6S6"/>
<dbReference type="Proteomes" id="UP000325313">
    <property type="component" value="Unassembled WGS sequence"/>
</dbReference>
<accession>A0A5B0Q6S6</accession>
<evidence type="ECO:0000313" key="4">
    <source>
        <dbReference type="Proteomes" id="UP000325313"/>
    </source>
</evidence>
<dbReference type="EMBL" id="VDEP01000236">
    <property type="protein sequence ID" value="KAA1122402.1"/>
    <property type="molecule type" value="Genomic_DNA"/>
</dbReference>
<evidence type="ECO:0000313" key="1">
    <source>
        <dbReference type="EMBL" id="KAA1108885.1"/>
    </source>
</evidence>
<keyword evidence="3" id="KW-1185">Reference proteome</keyword>
<name>A0A5B0Q6S6_PUCGR</name>